<gene>
    <name evidence="4" type="ORF">LLUT_LOCUS13548</name>
</gene>
<evidence type="ECO:0000256" key="1">
    <source>
        <dbReference type="ARBA" id="ARBA00010020"/>
    </source>
</evidence>
<dbReference type="EMBL" id="CAXHTB010000009">
    <property type="protein sequence ID" value="CAL0312488.1"/>
    <property type="molecule type" value="Genomic_DNA"/>
</dbReference>
<name>A0AAV1WUB5_LUPLU</name>
<dbReference type="AlphaFoldDB" id="A0AAV1WUB5"/>
<dbReference type="Gene3D" id="6.10.140.1620">
    <property type="match status" value="1"/>
</dbReference>
<evidence type="ECO:0008006" key="6">
    <source>
        <dbReference type="Google" id="ProtNLM"/>
    </source>
</evidence>
<dbReference type="Proteomes" id="UP001497480">
    <property type="component" value="Unassembled WGS sequence"/>
</dbReference>
<comment type="caution">
    <text evidence="4">The sequence shown here is derived from an EMBL/GenBank/DDBJ whole genome shotgun (WGS) entry which is preliminary data.</text>
</comment>
<comment type="function">
    <text evidence="2">Involved in regulation of actin and microtubule organization. Part of a WAVE complex that activates the Arp2/3 complex.</text>
</comment>
<reference evidence="4 5" key="1">
    <citation type="submission" date="2024-03" db="EMBL/GenBank/DDBJ databases">
        <authorList>
            <person name="Martinez-Hernandez J."/>
        </authorList>
    </citation>
    <scope>NUCLEOTIDE SEQUENCE [LARGE SCALE GENOMIC DNA]</scope>
</reference>
<dbReference type="PANTHER" id="PTHR10460:SF11">
    <property type="entry name" value="PROTEIN ABIL5-RELATED"/>
    <property type="match status" value="1"/>
</dbReference>
<organism evidence="4 5">
    <name type="scientific">Lupinus luteus</name>
    <name type="common">European yellow lupine</name>
    <dbReference type="NCBI Taxonomy" id="3873"/>
    <lineage>
        <taxon>Eukaryota</taxon>
        <taxon>Viridiplantae</taxon>
        <taxon>Streptophyta</taxon>
        <taxon>Embryophyta</taxon>
        <taxon>Tracheophyta</taxon>
        <taxon>Spermatophyta</taxon>
        <taxon>Magnoliopsida</taxon>
        <taxon>eudicotyledons</taxon>
        <taxon>Gunneridae</taxon>
        <taxon>Pentapetalae</taxon>
        <taxon>rosids</taxon>
        <taxon>fabids</taxon>
        <taxon>Fabales</taxon>
        <taxon>Fabaceae</taxon>
        <taxon>Papilionoideae</taxon>
        <taxon>50 kb inversion clade</taxon>
        <taxon>genistoids sensu lato</taxon>
        <taxon>core genistoids</taxon>
        <taxon>Genisteae</taxon>
        <taxon>Lupinus</taxon>
    </lineage>
</organism>
<dbReference type="PANTHER" id="PTHR10460">
    <property type="entry name" value="ABL INTERACTOR FAMILY MEMBER"/>
    <property type="match status" value="1"/>
</dbReference>
<feature type="compositionally biased region" description="Polar residues" evidence="3">
    <location>
        <begin position="140"/>
        <end position="150"/>
    </location>
</feature>
<feature type="region of interest" description="Disordered" evidence="3">
    <location>
        <begin position="140"/>
        <end position="166"/>
    </location>
</feature>
<evidence type="ECO:0000256" key="3">
    <source>
        <dbReference type="SAM" id="MobiDB-lite"/>
    </source>
</evidence>
<keyword evidence="5" id="KW-1185">Reference proteome</keyword>
<dbReference type="InterPro" id="IPR028457">
    <property type="entry name" value="ABI"/>
</dbReference>
<accession>A0AAV1WUB5</accession>
<protein>
    <recommendedName>
        <fullName evidence="6">Protein ABIL5</fullName>
    </recommendedName>
</protein>
<sequence>MEVTFKSTDDKPADEAEVEESMGFEKYIQELKELRSQLHNAADYCESTFMESQDKKTEVLESTKEYICKSVVTVIDHLGNVSANFEGLISQTNAFSEAELRIQCLKQRLLSCEHYAHEFTLAKMQFSHNLARLHSRYLSSTPTLDRSSSGKPRDSESQIPSKMKDKHVQATHDDLPLFMYTDKPHPIQNLKPTTATVKGHNTFPTVVPVGDDLSVLTKVPNATFQFQSAQKVGHHRRSLHGRDILWLMRRTKRTH</sequence>
<evidence type="ECO:0000256" key="2">
    <source>
        <dbReference type="ARBA" id="ARBA00025223"/>
    </source>
</evidence>
<evidence type="ECO:0000313" key="4">
    <source>
        <dbReference type="EMBL" id="CAL0312488.1"/>
    </source>
</evidence>
<evidence type="ECO:0000313" key="5">
    <source>
        <dbReference type="Proteomes" id="UP001497480"/>
    </source>
</evidence>
<proteinExistence type="inferred from homology"/>
<comment type="similarity">
    <text evidence="1">Belongs to the ABI family.</text>
</comment>
<feature type="compositionally biased region" description="Basic and acidic residues" evidence="3">
    <location>
        <begin position="151"/>
        <end position="166"/>
    </location>
</feature>